<evidence type="ECO:0008006" key="4">
    <source>
        <dbReference type="Google" id="ProtNLM"/>
    </source>
</evidence>
<evidence type="ECO:0000313" key="2">
    <source>
        <dbReference type="EMBL" id="EWY42325.1"/>
    </source>
</evidence>
<feature type="region of interest" description="Disordered" evidence="1">
    <location>
        <begin position="175"/>
        <end position="209"/>
    </location>
</feature>
<dbReference type="Pfam" id="PF03592">
    <property type="entry name" value="Terminase_2"/>
    <property type="match status" value="1"/>
</dbReference>
<reference evidence="2 3" key="1">
    <citation type="submission" date="2013-08" db="EMBL/GenBank/DDBJ databases">
        <title>The genome sequence of Skermanella stibiiresistens.</title>
        <authorList>
            <person name="Zhu W."/>
            <person name="Wang G."/>
        </authorList>
    </citation>
    <scope>NUCLEOTIDE SEQUENCE [LARGE SCALE GENOMIC DNA]</scope>
    <source>
        <strain evidence="2 3">SB22</strain>
    </source>
</reference>
<dbReference type="Proteomes" id="UP000019486">
    <property type="component" value="Unassembled WGS sequence"/>
</dbReference>
<feature type="region of interest" description="Disordered" evidence="1">
    <location>
        <begin position="1"/>
        <end position="25"/>
    </location>
</feature>
<feature type="compositionally biased region" description="Acidic residues" evidence="1">
    <location>
        <begin position="189"/>
        <end position="199"/>
    </location>
</feature>
<dbReference type="InterPro" id="IPR005335">
    <property type="entry name" value="Terminase_ssu"/>
</dbReference>
<name>W9H7V6_9PROT</name>
<gene>
    <name evidence="2" type="ORF">N825_19055</name>
</gene>
<accession>W9H7V6</accession>
<comment type="caution">
    <text evidence="2">The sequence shown here is derived from an EMBL/GenBank/DDBJ whole genome shotgun (WGS) entry which is preliminary data.</text>
</comment>
<protein>
    <recommendedName>
        <fullName evidence="4">Terminase</fullName>
    </recommendedName>
</protein>
<dbReference type="Gene3D" id="1.10.10.1400">
    <property type="entry name" value="Terminase, small subunit, N-terminal DNA-binding domain, HTH motif"/>
    <property type="match status" value="1"/>
</dbReference>
<dbReference type="InterPro" id="IPR038713">
    <property type="entry name" value="Terminase_Gp1_N_sf"/>
</dbReference>
<evidence type="ECO:0000256" key="1">
    <source>
        <dbReference type="SAM" id="MobiDB-lite"/>
    </source>
</evidence>
<keyword evidence="3" id="KW-1185">Reference proteome</keyword>
<organism evidence="2 3">
    <name type="scientific">Skermanella stibiiresistens SB22</name>
    <dbReference type="NCBI Taxonomy" id="1385369"/>
    <lineage>
        <taxon>Bacteria</taxon>
        <taxon>Pseudomonadati</taxon>
        <taxon>Pseudomonadota</taxon>
        <taxon>Alphaproteobacteria</taxon>
        <taxon>Rhodospirillales</taxon>
        <taxon>Azospirillaceae</taxon>
        <taxon>Skermanella</taxon>
    </lineage>
</organism>
<proteinExistence type="predicted"/>
<dbReference type="AlphaFoldDB" id="W9H7V6"/>
<dbReference type="GO" id="GO:0051276">
    <property type="term" value="P:chromosome organization"/>
    <property type="evidence" value="ECO:0007669"/>
    <property type="project" value="InterPro"/>
</dbReference>
<dbReference type="OrthoDB" id="7371109at2"/>
<dbReference type="RefSeq" id="WP_037447072.1">
    <property type="nucleotide sequence ID" value="NZ_AVFL01000002.1"/>
</dbReference>
<evidence type="ECO:0000313" key="3">
    <source>
        <dbReference type="Proteomes" id="UP000019486"/>
    </source>
</evidence>
<feature type="compositionally biased region" description="Low complexity" evidence="1">
    <location>
        <begin position="1"/>
        <end position="23"/>
    </location>
</feature>
<dbReference type="EMBL" id="AVFL01000002">
    <property type="protein sequence ID" value="EWY42325.1"/>
    <property type="molecule type" value="Genomic_DNA"/>
</dbReference>
<sequence>MMTPPALKATTPKATAPARPKLTSRQEEFCEAMSHGVGGAEVARRAGYSAGGGKQRGAFLMRQPEIRVRIDEIRAERRAKHQAHLDEADEQIGWVIADAFESKRPALALRAIEFRLKLRGVIQDKRIAYHHHGALDSKPHPDADLEDLAGDPEEELDPIRFRPGFTDEAAVEDDLTPPMTASRTVTNDDLFDENEEVETNEPMPSGYPSLAELDRQLAIQPRAVARHSIRRLEAV</sequence>